<evidence type="ECO:0000256" key="5">
    <source>
        <dbReference type="PIRNR" id="PIRNR006443"/>
    </source>
</evidence>
<keyword evidence="8" id="KW-1185">Reference proteome</keyword>
<comment type="function">
    <text evidence="5">May be involved in the biosynthesis of molybdopterin.</text>
</comment>
<feature type="domain" description="MoaB/Mog" evidence="6">
    <location>
        <begin position="15"/>
        <end position="159"/>
    </location>
</feature>
<dbReference type="PANTHER" id="PTHR43232:SF2">
    <property type="entry name" value="MOLYBDENUM COFACTOR BIOSYNTHESIS PROTEIN B"/>
    <property type="match status" value="1"/>
</dbReference>
<dbReference type="PIRSF" id="PIRSF006443">
    <property type="entry name" value="MoaB"/>
    <property type="match status" value="1"/>
</dbReference>
<keyword evidence="4 5" id="KW-0501">Molybdenum cofactor biosynthesis</keyword>
<dbReference type="Pfam" id="PF00994">
    <property type="entry name" value="MoCF_biosynth"/>
    <property type="match status" value="1"/>
</dbReference>
<dbReference type="Gene3D" id="3.40.980.10">
    <property type="entry name" value="MoaB/Mog-like domain"/>
    <property type="match status" value="1"/>
</dbReference>
<dbReference type="SUPFAM" id="SSF53218">
    <property type="entry name" value="Molybdenum cofactor biosynthesis proteins"/>
    <property type="match status" value="1"/>
</dbReference>
<dbReference type="NCBIfam" id="TIGR02667">
    <property type="entry name" value="moaB_proteo"/>
    <property type="match status" value="1"/>
</dbReference>
<gene>
    <name evidence="7" type="primary">moaB</name>
    <name evidence="7" type="ORF">ABS311_18195</name>
</gene>
<sequence>MSGKSAKPFQPLNIAILTISDTRDLTTDSSGEYLVNAAREYGHQVVERIIVKDDIYQIRAVLSNWIASEHIQAVITTGGTGFTGRDSTPEAVVPLFDKQVEGFGELFRQISYRDIATSTIQSRAIAGMANGVVIFCLPGSTGACKTGWDDIISKQLDASVRPCNFVAHLKQAATTQCESRG</sequence>
<name>A0ABV1RLJ2_9ALTE</name>
<organism evidence="7 8">
    <name type="scientific">Catenovulum sediminis</name>
    <dbReference type="NCBI Taxonomy" id="1740262"/>
    <lineage>
        <taxon>Bacteria</taxon>
        <taxon>Pseudomonadati</taxon>
        <taxon>Pseudomonadota</taxon>
        <taxon>Gammaproteobacteria</taxon>
        <taxon>Alteromonadales</taxon>
        <taxon>Alteromonadaceae</taxon>
        <taxon>Catenovulum</taxon>
    </lineage>
</organism>
<dbReference type="InterPro" id="IPR008284">
    <property type="entry name" value="MoCF_biosynth_CS"/>
</dbReference>
<comment type="caution">
    <text evidence="7">The sequence shown here is derived from an EMBL/GenBank/DDBJ whole genome shotgun (WGS) entry which is preliminary data.</text>
</comment>
<evidence type="ECO:0000256" key="1">
    <source>
        <dbReference type="ARBA" id="ARBA00005046"/>
    </source>
</evidence>
<dbReference type="CDD" id="cd00886">
    <property type="entry name" value="MogA_MoaB"/>
    <property type="match status" value="1"/>
</dbReference>
<evidence type="ECO:0000256" key="3">
    <source>
        <dbReference type="ARBA" id="ARBA00015262"/>
    </source>
</evidence>
<dbReference type="InterPro" id="IPR012245">
    <property type="entry name" value="MoaB"/>
</dbReference>
<accession>A0ABV1RLJ2</accession>
<dbReference type="InterPro" id="IPR013484">
    <property type="entry name" value="MoaB_proteobac"/>
</dbReference>
<evidence type="ECO:0000256" key="4">
    <source>
        <dbReference type="ARBA" id="ARBA00023150"/>
    </source>
</evidence>
<evidence type="ECO:0000256" key="2">
    <source>
        <dbReference type="ARBA" id="ARBA00006112"/>
    </source>
</evidence>
<dbReference type="NCBIfam" id="TIGR00177">
    <property type="entry name" value="molyb_syn"/>
    <property type="match status" value="1"/>
</dbReference>
<dbReference type="EMBL" id="JBELOE010000270">
    <property type="protein sequence ID" value="MER2493810.1"/>
    <property type="molecule type" value="Genomic_DNA"/>
</dbReference>
<reference evidence="7 8" key="1">
    <citation type="submission" date="2024-06" db="EMBL/GenBank/DDBJ databases">
        <authorList>
            <person name="Chen R.Y."/>
        </authorList>
    </citation>
    <scope>NUCLEOTIDE SEQUENCE [LARGE SCALE GENOMIC DNA]</scope>
    <source>
        <strain evidence="7 8">D2</strain>
    </source>
</reference>
<comment type="pathway">
    <text evidence="1 5">Cofactor biosynthesis; molybdopterin biosynthesis.</text>
</comment>
<evidence type="ECO:0000313" key="8">
    <source>
        <dbReference type="Proteomes" id="UP001467690"/>
    </source>
</evidence>
<proteinExistence type="inferred from homology"/>
<dbReference type="PANTHER" id="PTHR43232">
    <property type="entry name" value="MOLYBDENUM COFACTOR BIOSYNTHESIS PROTEIN B"/>
    <property type="match status" value="1"/>
</dbReference>
<comment type="similarity">
    <text evidence="2 5">Belongs to the MoaB/Mog family.</text>
</comment>
<dbReference type="PROSITE" id="PS01078">
    <property type="entry name" value="MOCF_BIOSYNTHESIS_1"/>
    <property type="match status" value="1"/>
</dbReference>
<evidence type="ECO:0000313" key="7">
    <source>
        <dbReference type="EMBL" id="MER2493810.1"/>
    </source>
</evidence>
<evidence type="ECO:0000259" key="6">
    <source>
        <dbReference type="SMART" id="SM00852"/>
    </source>
</evidence>
<protein>
    <recommendedName>
        <fullName evidence="3 5">Molybdenum cofactor biosynthesis protein B</fullName>
    </recommendedName>
</protein>
<dbReference type="Proteomes" id="UP001467690">
    <property type="component" value="Unassembled WGS sequence"/>
</dbReference>
<dbReference type="InterPro" id="IPR001453">
    <property type="entry name" value="MoaB/Mog_dom"/>
</dbReference>
<dbReference type="RefSeq" id="WP_350402864.1">
    <property type="nucleotide sequence ID" value="NZ_JBELOE010000270.1"/>
</dbReference>
<dbReference type="InterPro" id="IPR036425">
    <property type="entry name" value="MoaB/Mog-like_dom_sf"/>
</dbReference>
<dbReference type="SMART" id="SM00852">
    <property type="entry name" value="MoCF_biosynth"/>
    <property type="match status" value="1"/>
</dbReference>